<dbReference type="InterPro" id="IPR031327">
    <property type="entry name" value="MCM"/>
</dbReference>
<dbReference type="Gene3D" id="3.40.50.300">
    <property type="entry name" value="P-loop containing nucleotide triphosphate hydrolases"/>
    <property type="match status" value="1"/>
</dbReference>
<dbReference type="AlphaFoldDB" id="A0A0V0R5M4"/>
<dbReference type="GO" id="GO:1902975">
    <property type="term" value="P:mitotic DNA replication initiation"/>
    <property type="evidence" value="ECO:0007669"/>
    <property type="project" value="TreeGrafter"/>
</dbReference>
<dbReference type="EMBL" id="LDAU01000044">
    <property type="protein sequence ID" value="KRX09791.1"/>
    <property type="molecule type" value="Genomic_DNA"/>
</dbReference>
<dbReference type="Proteomes" id="UP000054937">
    <property type="component" value="Unassembled WGS sequence"/>
</dbReference>
<dbReference type="PRINTS" id="PR01657">
    <property type="entry name" value="MCMFAMILY"/>
</dbReference>
<feature type="compositionally biased region" description="Low complexity" evidence="6">
    <location>
        <begin position="502"/>
        <end position="512"/>
    </location>
</feature>
<dbReference type="GO" id="GO:0005634">
    <property type="term" value="C:nucleus"/>
    <property type="evidence" value="ECO:0007669"/>
    <property type="project" value="TreeGrafter"/>
</dbReference>
<evidence type="ECO:0000256" key="3">
    <source>
        <dbReference type="ARBA" id="ARBA00022840"/>
    </source>
</evidence>
<accession>A0A0V0R5M4</accession>
<dbReference type="EC" id="3.6.4.12" evidence="1"/>
<keyword evidence="8" id="KW-0378">Hydrolase</keyword>
<dbReference type="GO" id="GO:0005524">
    <property type="term" value="F:ATP binding"/>
    <property type="evidence" value="ECO:0007669"/>
    <property type="project" value="UniProtKB-KW"/>
</dbReference>
<dbReference type="InterPro" id="IPR027417">
    <property type="entry name" value="P-loop_NTPase"/>
</dbReference>
<evidence type="ECO:0000313" key="9">
    <source>
        <dbReference type="Proteomes" id="UP000054937"/>
    </source>
</evidence>
<reference evidence="8 9" key="1">
    <citation type="journal article" date="2015" name="Sci. Rep.">
        <title>Genome of the facultative scuticociliatosis pathogen Pseudocohnilembus persalinus provides insight into its virulence through horizontal gene transfer.</title>
        <authorList>
            <person name="Xiong J."/>
            <person name="Wang G."/>
            <person name="Cheng J."/>
            <person name="Tian M."/>
            <person name="Pan X."/>
            <person name="Warren A."/>
            <person name="Jiang C."/>
            <person name="Yuan D."/>
            <person name="Miao W."/>
        </authorList>
    </citation>
    <scope>NUCLEOTIDE SEQUENCE [LARGE SCALE GENOMIC DNA]</scope>
    <source>
        <strain evidence="8">36N120E</strain>
    </source>
</reference>
<dbReference type="GO" id="GO:0017116">
    <property type="term" value="F:single-stranded DNA helicase activity"/>
    <property type="evidence" value="ECO:0007669"/>
    <property type="project" value="TreeGrafter"/>
</dbReference>
<dbReference type="InterPro" id="IPR041562">
    <property type="entry name" value="MCM_lid"/>
</dbReference>
<keyword evidence="3 5" id="KW-0067">ATP-binding</keyword>
<keyword evidence="9" id="KW-1185">Reference proteome</keyword>
<name>A0A0V0R5M4_PSEPJ</name>
<dbReference type="GO" id="GO:0000727">
    <property type="term" value="P:double-strand break repair via break-induced replication"/>
    <property type="evidence" value="ECO:0007669"/>
    <property type="project" value="TreeGrafter"/>
</dbReference>
<evidence type="ECO:0000256" key="6">
    <source>
        <dbReference type="SAM" id="MobiDB-lite"/>
    </source>
</evidence>
<feature type="compositionally biased region" description="Low complexity" evidence="6">
    <location>
        <begin position="448"/>
        <end position="459"/>
    </location>
</feature>
<organism evidence="8 9">
    <name type="scientific">Pseudocohnilembus persalinus</name>
    <name type="common">Ciliate</name>
    <dbReference type="NCBI Taxonomy" id="266149"/>
    <lineage>
        <taxon>Eukaryota</taxon>
        <taxon>Sar</taxon>
        <taxon>Alveolata</taxon>
        <taxon>Ciliophora</taxon>
        <taxon>Intramacronucleata</taxon>
        <taxon>Oligohymenophorea</taxon>
        <taxon>Scuticociliatia</taxon>
        <taxon>Philasterida</taxon>
        <taxon>Pseudocohnilembidae</taxon>
        <taxon>Pseudocohnilembus</taxon>
    </lineage>
</organism>
<keyword evidence="4 5" id="KW-0238">DNA-binding</keyword>
<dbReference type="GO" id="GO:0006271">
    <property type="term" value="P:DNA strand elongation involved in DNA replication"/>
    <property type="evidence" value="ECO:0007669"/>
    <property type="project" value="TreeGrafter"/>
</dbReference>
<evidence type="ECO:0000256" key="5">
    <source>
        <dbReference type="RuleBase" id="RU004070"/>
    </source>
</evidence>
<dbReference type="GO" id="GO:0042555">
    <property type="term" value="C:MCM complex"/>
    <property type="evidence" value="ECO:0007669"/>
    <property type="project" value="TreeGrafter"/>
</dbReference>
<comment type="caution">
    <text evidence="8">The sequence shown here is derived from an EMBL/GenBank/DDBJ whole genome shotgun (WGS) entry which is preliminary data.</text>
</comment>
<evidence type="ECO:0000256" key="1">
    <source>
        <dbReference type="ARBA" id="ARBA00012551"/>
    </source>
</evidence>
<dbReference type="Pfam" id="PF17855">
    <property type="entry name" value="MCM_lid"/>
    <property type="match status" value="1"/>
</dbReference>
<evidence type="ECO:0000256" key="2">
    <source>
        <dbReference type="ARBA" id="ARBA00022741"/>
    </source>
</evidence>
<proteinExistence type="inferred from homology"/>
<dbReference type="InterPro" id="IPR018525">
    <property type="entry name" value="MCM_CS"/>
</dbReference>
<comment type="similarity">
    <text evidence="5">Belongs to the MCM family.</text>
</comment>
<feature type="compositionally biased region" description="Basic and acidic residues" evidence="6">
    <location>
        <begin position="491"/>
        <end position="500"/>
    </location>
</feature>
<dbReference type="Pfam" id="PF00493">
    <property type="entry name" value="MCM"/>
    <property type="match status" value="1"/>
</dbReference>
<sequence>MIFFYNYFSLQTFLFINYFTQNFFNQFYRDYYPDQSNRKMNQEQQDADITPEDIKHIKEQGQQQDIIQRLTNSVAPSIYGHDLIKQGILLQLVGGIEKNVEGMHLRGDINILMIGDPSTAKSQMLRYVMNTAPLALNTTGRGSSGVGLTAVVKSDRETGQRSLEAGAMVLADRGIVCIDELDKMDQADRVAIHEAMEQQTVTISKAGIHCSLNARCSVIAAANPVYGEYHTDLPPTRNINLPDSLLSRFDLLFIVLDEKDTEKDRRVADRVTRNHSYKGKNSGGEEKLFNRDMIDVEDQDYVIQPQGAQANQNKGIYQKMHKYYSQSSQKQLYSQEFIQKYLKFCKKINSELTDESIDYLSKKWKDLRQRDQENQEIKVLPITIRTYETMIRLSTAFAKLRQSRQVQIEDCKNAYNLLRRSFFGDDEDDYSDDDDDYHPSQDKKKTGKNQNQKKGFQKFTRNKMDIEEEPEKQKADDDFKLSTAQKKSIKKQQEELEKQQKKQLSQQKQQQQQKEKELKKKQPIIVQEMKKIRIDDEEEKEVDKILAEQEIASIKVTKEERTQVFKCIGQLLKNTGIDFVSSNDIWKKISPIFGANNKDKLVKCLVELDLDGKIDYQEEDDQIYLL</sequence>
<protein>
    <recommendedName>
        <fullName evidence="1">DNA helicase</fullName>
        <ecNumber evidence="1">3.6.4.12</ecNumber>
    </recommendedName>
</protein>
<gene>
    <name evidence="8" type="ORF">PPERSA_02663</name>
</gene>
<dbReference type="PANTHER" id="PTHR11630">
    <property type="entry name" value="DNA REPLICATION LICENSING FACTOR MCM FAMILY MEMBER"/>
    <property type="match status" value="1"/>
</dbReference>
<dbReference type="OrthoDB" id="1882346at2759"/>
<dbReference type="PROSITE" id="PS00847">
    <property type="entry name" value="MCM_1"/>
    <property type="match status" value="1"/>
</dbReference>
<evidence type="ECO:0000313" key="8">
    <source>
        <dbReference type="EMBL" id="KRX09791.1"/>
    </source>
</evidence>
<feature type="region of interest" description="Disordered" evidence="6">
    <location>
        <begin position="428"/>
        <end position="520"/>
    </location>
</feature>
<evidence type="ECO:0000256" key="4">
    <source>
        <dbReference type="ARBA" id="ARBA00023125"/>
    </source>
</evidence>
<dbReference type="SUPFAM" id="SSF52540">
    <property type="entry name" value="P-loop containing nucleoside triphosphate hydrolases"/>
    <property type="match status" value="1"/>
</dbReference>
<dbReference type="PROSITE" id="PS50051">
    <property type="entry name" value="MCM_2"/>
    <property type="match status" value="1"/>
</dbReference>
<feature type="compositionally biased region" description="Basic and acidic residues" evidence="6">
    <location>
        <begin position="471"/>
        <end position="480"/>
    </location>
</feature>
<keyword evidence="2 5" id="KW-0547">Nucleotide-binding</keyword>
<evidence type="ECO:0000259" key="7">
    <source>
        <dbReference type="PROSITE" id="PS50051"/>
    </source>
</evidence>
<dbReference type="GO" id="GO:0003697">
    <property type="term" value="F:single-stranded DNA binding"/>
    <property type="evidence" value="ECO:0007669"/>
    <property type="project" value="TreeGrafter"/>
</dbReference>
<dbReference type="PANTHER" id="PTHR11630:SF46">
    <property type="entry name" value="DNA REPLICATION LICENSING FACTOR MCM3-RELATED"/>
    <property type="match status" value="1"/>
</dbReference>
<dbReference type="GO" id="GO:0016787">
    <property type="term" value="F:hydrolase activity"/>
    <property type="evidence" value="ECO:0007669"/>
    <property type="project" value="UniProtKB-KW"/>
</dbReference>
<dbReference type="InParanoid" id="A0A0V0R5M4"/>
<dbReference type="InterPro" id="IPR001208">
    <property type="entry name" value="MCM_dom"/>
</dbReference>
<dbReference type="SMART" id="SM00350">
    <property type="entry name" value="MCM"/>
    <property type="match status" value="1"/>
</dbReference>
<feature type="domain" description="MCM C-terminal AAA(+) ATPase" evidence="7">
    <location>
        <begin position="66"/>
        <end position="271"/>
    </location>
</feature>